<accession>A0AAD4ZGR9</accession>
<comment type="caution">
    <text evidence="1">The sequence shown here is derived from an EMBL/GenBank/DDBJ whole genome shotgun (WGS) entry which is preliminary data.</text>
</comment>
<dbReference type="EMBL" id="JAJFAZ020000002">
    <property type="protein sequence ID" value="KAI5344693.1"/>
    <property type="molecule type" value="Genomic_DNA"/>
</dbReference>
<dbReference type="Proteomes" id="UP001054821">
    <property type="component" value="Chromosome 2"/>
</dbReference>
<evidence type="ECO:0000313" key="2">
    <source>
        <dbReference type="Proteomes" id="UP001054821"/>
    </source>
</evidence>
<sequence>MTTSSNHSDILALHEASRECVWLRSVIHHIQSTCAIPSATDTPTILNEDNVACIAQIIEGLPFHLMLTQFGDP</sequence>
<reference evidence="1 2" key="1">
    <citation type="journal article" date="2022" name="G3 (Bethesda)">
        <title>Whole-genome sequence and methylome profiling of the almond [Prunus dulcis (Mill.) D.A. Webb] cultivar 'Nonpareil'.</title>
        <authorList>
            <person name="D'Amico-Willman K.M."/>
            <person name="Ouma W.Z."/>
            <person name="Meulia T."/>
            <person name="Sideli G.M."/>
            <person name="Gradziel T.M."/>
            <person name="Fresnedo-Ramirez J."/>
        </authorList>
    </citation>
    <scope>NUCLEOTIDE SEQUENCE [LARGE SCALE GENOMIC DNA]</scope>
    <source>
        <strain evidence="1">Clone GOH B32 T37-40</strain>
    </source>
</reference>
<dbReference type="AlphaFoldDB" id="A0AAD4ZGR9"/>
<keyword evidence="2" id="KW-1185">Reference proteome</keyword>
<gene>
    <name evidence="1" type="ORF">L3X38_012570</name>
</gene>
<evidence type="ECO:0000313" key="1">
    <source>
        <dbReference type="EMBL" id="KAI5344693.1"/>
    </source>
</evidence>
<protein>
    <submittedName>
        <fullName evidence="1">Uncharacterized protein</fullName>
    </submittedName>
</protein>
<name>A0AAD4ZGR9_PRUDU</name>
<proteinExistence type="predicted"/>
<organism evidence="1 2">
    <name type="scientific">Prunus dulcis</name>
    <name type="common">Almond</name>
    <name type="synonym">Amygdalus dulcis</name>
    <dbReference type="NCBI Taxonomy" id="3755"/>
    <lineage>
        <taxon>Eukaryota</taxon>
        <taxon>Viridiplantae</taxon>
        <taxon>Streptophyta</taxon>
        <taxon>Embryophyta</taxon>
        <taxon>Tracheophyta</taxon>
        <taxon>Spermatophyta</taxon>
        <taxon>Magnoliopsida</taxon>
        <taxon>eudicotyledons</taxon>
        <taxon>Gunneridae</taxon>
        <taxon>Pentapetalae</taxon>
        <taxon>rosids</taxon>
        <taxon>fabids</taxon>
        <taxon>Rosales</taxon>
        <taxon>Rosaceae</taxon>
        <taxon>Amygdaloideae</taxon>
        <taxon>Amygdaleae</taxon>
        <taxon>Prunus</taxon>
    </lineage>
</organism>